<feature type="compositionally biased region" description="Low complexity" evidence="1">
    <location>
        <begin position="19"/>
        <end position="33"/>
    </location>
</feature>
<feature type="compositionally biased region" description="Low complexity" evidence="1">
    <location>
        <begin position="43"/>
        <end position="55"/>
    </location>
</feature>
<sequence length="115" mass="12013">MAPTKAPSKAAPLPPAPKPNTTTTSSSSRKAGAVYLPRQATKAANAENSSGAASNWSPLSDGILPISSGPFTIPGGLKSDEEVVKNVDKYIDNVLYGKGKSRLPVFEELCREKKG</sequence>
<feature type="compositionally biased region" description="Low complexity" evidence="1">
    <location>
        <begin position="1"/>
        <end position="11"/>
    </location>
</feature>
<evidence type="ECO:0000256" key="1">
    <source>
        <dbReference type="SAM" id="MobiDB-lite"/>
    </source>
</evidence>
<dbReference type="Proteomes" id="UP000826271">
    <property type="component" value="Unassembled WGS sequence"/>
</dbReference>
<keyword evidence="3" id="KW-1185">Reference proteome</keyword>
<reference evidence="2" key="1">
    <citation type="submission" date="2019-10" db="EMBL/GenBank/DDBJ databases">
        <authorList>
            <person name="Zhang R."/>
            <person name="Pan Y."/>
            <person name="Wang J."/>
            <person name="Ma R."/>
            <person name="Yu S."/>
        </authorList>
    </citation>
    <scope>NUCLEOTIDE SEQUENCE</scope>
    <source>
        <strain evidence="2">LA-IB0</strain>
        <tissue evidence="2">Leaf</tissue>
    </source>
</reference>
<proteinExistence type="predicted"/>
<dbReference type="EMBL" id="WHWC01000011">
    <property type="protein sequence ID" value="KAG8373294.1"/>
    <property type="molecule type" value="Genomic_DNA"/>
</dbReference>
<feature type="region of interest" description="Disordered" evidence="1">
    <location>
        <begin position="1"/>
        <end position="59"/>
    </location>
</feature>
<evidence type="ECO:0000313" key="2">
    <source>
        <dbReference type="EMBL" id="KAG8373294.1"/>
    </source>
</evidence>
<gene>
    <name evidence="2" type="ORF">BUALT_Bualt11G0009000</name>
</gene>
<accession>A0AAV6WZM9</accession>
<organism evidence="2 3">
    <name type="scientific">Buddleja alternifolia</name>
    <dbReference type="NCBI Taxonomy" id="168488"/>
    <lineage>
        <taxon>Eukaryota</taxon>
        <taxon>Viridiplantae</taxon>
        <taxon>Streptophyta</taxon>
        <taxon>Embryophyta</taxon>
        <taxon>Tracheophyta</taxon>
        <taxon>Spermatophyta</taxon>
        <taxon>Magnoliopsida</taxon>
        <taxon>eudicotyledons</taxon>
        <taxon>Gunneridae</taxon>
        <taxon>Pentapetalae</taxon>
        <taxon>asterids</taxon>
        <taxon>lamiids</taxon>
        <taxon>Lamiales</taxon>
        <taxon>Scrophulariaceae</taxon>
        <taxon>Buddlejeae</taxon>
        <taxon>Buddleja</taxon>
    </lineage>
</organism>
<dbReference type="AlphaFoldDB" id="A0AAV6WZM9"/>
<name>A0AAV6WZM9_9LAMI</name>
<comment type="caution">
    <text evidence="2">The sequence shown here is derived from an EMBL/GenBank/DDBJ whole genome shotgun (WGS) entry which is preliminary data.</text>
</comment>
<evidence type="ECO:0000313" key="3">
    <source>
        <dbReference type="Proteomes" id="UP000826271"/>
    </source>
</evidence>
<protein>
    <submittedName>
        <fullName evidence="2">Uncharacterized protein</fullName>
    </submittedName>
</protein>